<sequence>MRLNMNLLELTHPELVFINPPCRTPEALIRWLSEPLVGRNVITDKDAFIQSVLHRESEGPTALGEALAVPHGKSDAVQQAAFCLALFDEPVIWPGLEGDEAVRMVFLLAIPHAEAGSTHMQLLTTLTSSLAEERVRNALLAARTGEEALSALRRETPQNADVEPERSLVIPLILVSIAAAAFLQAGLNWACGVS</sequence>
<dbReference type="PANTHER" id="PTHR47738:SF2">
    <property type="entry name" value="PTS SYSTEM FRUCTOSE-LIKE EIIA COMPONENT"/>
    <property type="match status" value="1"/>
</dbReference>
<accession>G8LJG0</accession>
<dbReference type="InterPro" id="IPR051541">
    <property type="entry name" value="PTS_SugarTrans_NitroReg"/>
</dbReference>
<dbReference type="eggNOG" id="COG1762">
    <property type="taxonomic scope" value="Bacteria"/>
</dbReference>
<dbReference type="Proteomes" id="UP000007838">
    <property type="component" value="Chromosome"/>
</dbReference>
<evidence type="ECO:0000259" key="1">
    <source>
        <dbReference type="PROSITE" id="PS51094"/>
    </source>
</evidence>
<feature type="domain" description="PTS EIIA type-2" evidence="1">
    <location>
        <begin position="9"/>
        <end position="155"/>
    </location>
</feature>
<dbReference type="PANTHER" id="PTHR47738">
    <property type="entry name" value="PTS SYSTEM FRUCTOSE-LIKE EIIA COMPONENT-RELATED"/>
    <property type="match status" value="1"/>
</dbReference>
<dbReference type="CDD" id="cd00211">
    <property type="entry name" value="PTS_IIA_fru"/>
    <property type="match status" value="1"/>
</dbReference>
<dbReference type="InterPro" id="IPR002178">
    <property type="entry name" value="PTS_EIIA_type-2_dom"/>
</dbReference>
<evidence type="ECO:0000313" key="2">
    <source>
        <dbReference type="EMBL" id="AEW71894.1"/>
    </source>
</evidence>
<proteinExistence type="predicted"/>
<organism evidence="2 3">
    <name type="scientific">Enterobacter ludwigii</name>
    <dbReference type="NCBI Taxonomy" id="299767"/>
    <lineage>
        <taxon>Bacteria</taxon>
        <taxon>Pseudomonadati</taxon>
        <taxon>Pseudomonadota</taxon>
        <taxon>Gammaproteobacteria</taxon>
        <taxon>Enterobacterales</taxon>
        <taxon>Enterobacteriaceae</taxon>
        <taxon>Enterobacter</taxon>
        <taxon>Enterobacter cloacae complex</taxon>
    </lineage>
</organism>
<dbReference type="HOGENOM" id="CLU_072531_5_1_6"/>
<dbReference type="Gene3D" id="3.40.930.10">
    <property type="entry name" value="Mannitol-specific EII, Chain A"/>
    <property type="match status" value="1"/>
</dbReference>
<dbReference type="SUPFAM" id="SSF55804">
    <property type="entry name" value="Phoshotransferase/anion transport protein"/>
    <property type="match status" value="1"/>
</dbReference>
<reference evidence="2 3" key="1">
    <citation type="journal article" date="2011" name="Stand. Genomic Sci.">
        <title>Complete genome of the onion pathogen Enterobacter cloacae EcWSU1.</title>
        <authorList>
            <person name="Humann J.L."/>
            <person name="Wildung M."/>
            <person name="Cheng C.H."/>
            <person name="Lee T."/>
            <person name="Stewart J.E."/>
            <person name="Drew J.C."/>
            <person name="Triplett E.W."/>
            <person name="Main D."/>
            <person name="Schroeder B.K."/>
        </authorList>
    </citation>
    <scope>NUCLEOTIDE SEQUENCE [LARGE SCALE GENOMIC DNA]</scope>
    <source>
        <strain evidence="2 3">EcWSU1</strain>
    </source>
</reference>
<dbReference type="KEGG" id="eec:EcWSU1_00454"/>
<dbReference type="EMBL" id="CP002886">
    <property type="protein sequence ID" value="AEW71894.1"/>
    <property type="molecule type" value="Genomic_DNA"/>
</dbReference>
<dbReference type="PROSITE" id="PS00372">
    <property type="entry name" value="PTS_EIIA_TYPE_2_HIS"/>
    <property type="match status" value="1"/>
</dbReference>
<name>G8LJG0_9ENTR</name>
<dbReference type="InterPro" id="IPR016152">
    <property type="entry name" value="PTrfase/Anion_transptr"/>
</dbReference>
<dbReference type="Pfam" id="PF00359">
    <property type="entry name" value="PTS_EIIA_2"/>
    <property type="match status" value="1"/>
</dbReference>
<evidence type="ECO:0000313" key="3">
    <source>
        <dbReference type="Proteomes" id="UP000007838"/>
    </source>
</evidence>
<protein>
    <submittedName>
        <fullName evidence="2">Heat-responsive suppressor hrsA</fullName>
    </submittedName>
</protein>
<gene>
    <name evidence="2" type="primary">hrsA</name>
    <name evidence="2" type="ORF">EcWSU1_00454</name>
</gene>
<dbReference type="AlphaFoldDB" id="G8LJG0"/>
<dbReference type="PROSITE" id="PS51094">
    <property type="entry name" value="PTS_EIIA_TYPE_2"/>
    <property type="match status" value="1"/>
</dbReference>